<dbReference type="Proteomes" id="UP000587527">
    <property type="component" value="Unassembled WGS sequence"/>
</dbReference>
<reference evidence="5 6" key="1">
    <citation type="submission" date="2020-08" db="EMBL/GenBank/DDBJ databases">
        <title>Sequencing the genomes of 1000 actinobacteria strains.</title>
        <authorList>
            <person name="Klenk H.-P."/>
        </authorList>
    </citation>
    <scope>NUCLEOTIDE SEQUENCE [LARGE SCALE GENOMIC DNA]</scope>
    <source>
        <strain evidence="5 6">DSM 45362</strain>
    </source>
</reference>
<protein>
    <recommendedName>
        <fullName evidence="4">Calx-beta domain-containing protein</fullName>
    </recommendedName>
</protein>
<keyword evidence="3" id="KW-0106">Calcium</keyword>
<keyword evidence="1" id="KW-0732">Signal</keyword>
<dbReference type="AlphaFoldDB" id="A0A841C557"/>
<keyword evidence="6" id="KW-1185">Reference proteome</keyword>
<dbReference type="SUPFAM" id="SSF141072">
    <property type="entry name" value="CalX-like"/>
    <property type="match status" value="2"/>
</dbReference>
<comment type="caution">
    <text evidence="5">The sequence shown here is derived from an EMBL/GenBank/DDBJ whole genome shotgun (WGS) entry which is preliminary data.</text>
</comment>
<dbReference type="Gene3D" id="2.60.40.2030">
    <property type="match status" value="2"/>
</dbReference>
<evidence type="ECO:0000256" key="2">
    <source>
        <dbReference type="ARBA" id="ARBA00022737"/>
    </source>
</evidence>
<dbReference type="InterPro" id="IPR038081">
    <property type="entry name" value="CalX-like_sf"/>
</dbReference>
<evidence type="ECO:0000256" key="1">
    <source>
        <dbReference type="ARBA" id="ARBA00022729"/>
    </source>
</evidence>
<keyword evidence="2" id="KW-0677">Repeat</keyword>
<evidence type="ECO:0000256" key="3">
    <source>
        <dbReference type="ARBA" id="ARBA00022837"/>
    </source>
</evidence>
<dbReference type="Pfam" id="PF03160">
    <property type="entry name" value="Calx-beta"/>
    <property type="match status" value="2"/>
</dbReference>
<evidence type="ECO:0000259" key="4">
    <source>
        <dbReference type="Pfam" id="PF03160"/>
    </source>
</evidence>
<dbReference type="EMBL" id="JACHMN010000003">
    <property type="protein sequence ID" value="MBB5874273.1"/>
    <property type="molecule type" value="Genomic_DNA"/>
</dbReference>
<name>A0A841C557_9ACTN</name>
<accession>A0A841C557</accession>
<proteinExistence type="predicted"/>
<dbReference type="GO" id="GO:0016020">
    <property type="term" value="C:membrane"/>
    <property type="evidence" value="ECO:0007669"/>
    <property type="project" value="InterPro"/>
</dbReference>
<gene>
    <name evidence="5" type="ORF">F4553_007707</name>
</gene>
<dbReference type="GO" id="GO:0007154">
    <property type="term" value="P:cell communication"/>
    <property type="evidence" value="ECO:0007669"/>
    <property type="project" value="InterPro"/>
</dbReference>
<dbReference type="RefSeq" id="WP_184846279.1">
    <property type="nucleotide sequence ID" value="NZ_JACHMN010000003.1"/>
</dbReference>
<feature type="domain" description="Calx-beta" evidence="4">
    <location>
        <begin position="45"/>
        <end position="132"/>
    </location>
</feature>
<feature type="domain" description="Calx-beta" evidence="4">
    <location>
        <begin position="211"/>
        <end position="270"/>
    </location>
</feature>
<evidence type="ECO:0000313" key="6">
    <source>
        <dbReference type="Proteomes" id="UP000587527"/>
    </source>
</evidence>
<evidence type="ECO:0000313" key="5">
    <source>
        <dbReference type="EMBL" id="MBB5874273.1"/>
    </source>
</evidence>
<sequence length="286" mass="30023">MTMKSTMLRVFVAGLAVLTATIGVTTVVGQPGVATPCQRSVAIDPQATAAEAAGTLTFTVHTGSCAAAGSVSYTVTDGSARRQGDFQLAAGVLQWAAGDTSSREIRAVIVNDNVTEALLEDFTVTLVNPSSTVRIPSAVGQGRIFDNDTTTRGVTLDSRLCLLGGEPTVRMLGSTPRPLVSPTPKPVTPCTIEPGNIINVPFSTNLPRPTDQTVLFQTYDGDLFGYLDYVPVNKVVTLPAGSATVYVPVQLLPHAFTQTGKYFQIGISNYSSGFVVAGSGRVTVWH</sequence>
<organism evidence="5 6">
    <name type="scientific">Allocatelliglobosispora scoriae</name>
    <dbReference type="NCBI Taxonomy" id="643052"/>
    <lineage>
        <taxon>Bacteria</taxon>
        <taxon>Bacillati</taxon>
        <taxon>Actinomycetota</taxon>
        <taxon>Actinomycetes</taxon>
        <taxon>Micromonosporales</taxon>
        <taxon>Micromonosporaceae</taxon>
        <taxon>Allocatelliglobosispora</taxon>
    </lineage>
</organism>
<dbReference type="InterPro" id="IPR003644">
    <property type="entry name" value="Calx_beta"/>
</dbReference>